<feature type="transmembrane region" description="Helical" evidence="8">
    <location>
        <begin position="39"/>
        <end position="58"/>
    </location>
</feature>
<gene>
    <name evidence="9" type="ORF">TVY486_0301754</name>
</gene>
<keyword evidence="4" id="KW-0256">Endoplasmic reticulum</keyword>
<comment type="subcellular location">
    <subcellularLocation>
        <location evidence="1">Endoplasmic reticulum membrane</location>
        <topology evidence="1">Multi-pass membrane protein</topology>
    </subcellularLocation>
</comment>
<comment type="similarity">
    <text evidence="2">Belongs to the SPCS1 family.</text>
</comment>
<dbReference type="GO" id="GO:0005787">
    <property type="term" value="C:signal peptidase complex"/>
    <property type="evidence" value="ECO:0007669"/>
    <property type="project" value="InterPro"/>
</dbReference>
<evidence type="ECO:0000256" key="7">
    <source>
        <dbReference type="SAM" id="MobiDB-lite"/>
    </source>
</evidence>
<evidence type="ECO:0000313" key="9">
    <source>
        <dbReference type="EMBL" id="CCC46988.1"/>
    </source>
</evidence>
<feature type="transmembrane region" description="Helical" evidence="8">
    <location>
        <begin position="64"/>
        <end position="83"/>
    </location>
</feature>
<dbReference type="GO" id="GO:0006465">
    <property type="term" value="P:signal peptide processing"/>
    <property type="evidence" value="ECO:0007669"/>
    <property type="project" value="InterPro"/>
</dbReference>
<evidence type="ECO:0000256" key="2">
    <source>
        <dbReference type="ARBA" id="ARBA00005245"/>
    </source>
</evidence>
<evidence type="ECO:0000256" key="3">
    <source>
        <dbReference type="ARBA" id="ARBA00022692"/>
    </source>
</evidence>
<proteinExistence type="inferred from homology"/>
<evidence type="ECO:0000256" key="1">
    <source>
        <dbReference type="ARBA" id="ARBA00004477"/>
    </source>
</evidence>
<protein>
    <submittedName>
        <fullName evidence="9">Uncharacterized protein</fullName>
    </submittedName>
</protein>
<evidence type="ECO:0000256" key="6">
    <source>
        <dbReference type="ARBA" id="ARBA00023136"/>
    </source>
</evidence>
<accession>G0TSR0</accession>
<organism evidence="9">
    <name type="scientific">Trypanosoma vivax (strain Y486)</name>
    <dbReference type="NCBI Taxonomy" id="1055687"/>
    <lineage>
        <taxon>Eukaryota</taxon>
        <taxon>Discoba</taxon>
        <taxon>Euglenozoa</taxon>
        <taxon>Kinetoplastea</taxon>
        <taxon>Metakinetoplastina</taxon>
        <taxon>Trypanosomatida</taxon>
        <taxon>Trypanosomatidae</taxon>
        <taxon>Trypanosoma</taxon>
        <taxon>Duttonella</taxon>
    </lineage>
</organism>
<evidence type="ECO:0000256" key="5">
    <source>
        <dbReference type="ARBA" id="ARBA00022989"/>
    </source>
</evidence>
<feature type="region of interest" description="Disordered" evidence="7">
    <location>
        <begin position="120"/>
        <end position="148"/>
    </location>
</feature>
<name>G0TSR0_TRYVY</name>
<keyword evidence="6 8" id="KW-0472">Membrane</keyword>
<keyword evidence="3 8" id="KW-0812">Transmembrane</keyword>
<evidence type="ECO:0000256" key="4">
    <source>
        <dbReference type="ARBA" id="ARBA00022824"/>
    </source>
</evidence>
<dbReference type="AlphaFoldDB" id="G0TSR0"/>
<evidence type="ECO:0000256" key="8">
    <source>
        <dbReference type="SAM" id="Phobius"/>
    </source>
</evidence>
<keyword evidence="5 8" id="KW-1133">Transmembrane helix</keyword>
<dbReference type="VEuPathDB" id="TriTrypDB:TvY486_0301754"/>
<dbReference type="Pfam" id="PF06645">
    <property type="entry name" value="SPC12"/>
    <property type="match status" value="1"/>
</dbReference>
<dbReference type="EMBL" id="HE573019">
    <property type="protein sequence ID" value="CCC46988.1"/>
    <property type="molecule type" value="Genomic_DNA"/>
</dbReference>
<sequence>MASNAGTKNAGNAVHPIARWVAGLLSPMCLRDQRMLSSLVSRSMFGAALISFVSGYVLENVHLTFYGVAAAGVAMFAVSCPNWRQREDEEQRWCDEGMVKAYYDLRSEILDAVEAEVEEEEGEKAIKGKAPSNSKSAGDAPKKSKQGK</sequence>
<reference evidence="9" key="1">
    <citation type="journal article" date="2012" name="Proc. Natl. Acad. Sci. U.S.A.">
        <title>Antigenic diversity is generated by distinct evolutionary mechanisms in African trypanosome species.</title>
        <authorList>
            <person name="Jackson A.P."/>
            <person name="Berry A."/>
            <person name="Aslett M."/>
            <person name="Allison H.C."/>
            <person name="Burton P."/>
            <person name="Vavrova-Anderson J."/>
            <person name="Brown R."/>
            <person name="Browne H."/>
            <person name="Corton N."/>
            <person name="Hauser H."/>
            <person name="Gamble J."/>
            <person name="Gilderthorp R."/>
            <person name="Marcello L."/>
            <person name="McQuillan J."/>
            <person name="Otto T.D."/>
            <person name="Quail M.A."/>
            <person name="Sanders M.J."/>
            <person name="van Tonder A."/>
            <person name="Ginger M.L."/>
            <person name="Field M.C."/>
            <person name="Barry J.D."/>
            <person name="Hertz-Fowler C."/>
            <person name="Berriman M."/>
        </authorList>
    </citation>
    <scope>NUCLEOTIDE SEQUENCE</scope>
    <source>
        <strain evidence="9">Y486</strain>
    </source>
</reference>
<dbReference type="InterPro" id="IPR009542">
    <property type="entry name" value="Spc1/SPCS1"/>
</dbReference>